<reference evidence="8 9" key="2">
    <citation type="journal article" date="2011" name="J. Bacteriol.">
        <title>Complete genome sequence of strain HTCC2503T of Parvularcula bermudensis, the type species of the order "Parvularculales" in the class Alphaproteobacteria.</title>
        <authorList>
            <person name="Oh H.M."/>
            <person name="Kang I."/>
            <person name="Vergin K.L."/>
            <person name="Kang D."/>
            <person name="Rhee K.H."/>
            <person name="Giovannoni S.J."/>
            <person name="Cho J.C."/>
        </authorList>
    </citation>
    <scope>NUCLEOTIDE SEQUENCE [LARGE SCALE GENOMIC DNA]</scope>
    <source>
        <strain evidence="9">ATCC BAA-594 / HTCC2503 / KCTC 12087</strain>
    </source>
</reference>
<gene>
    <name evidence="8" type="ordered locus">PB2503_10259</name>
</gene>
<keyword evidence="2" id="KW-1003">Cell membrane</keyword>
<keyword evidence="9" id="KW-1185">Reference proteome</keyword>
<dbReference type="GO" id="GO:0022857">
    <property type="term" value="F:transmembrane transporter activity"/>
    <property type="evidence" value="ECO:0007669"/>
    <property type="project" value="InterPro"/>
</dbReference>
<feature type="transmembrane region" description="Helical" evidence="6">
    <location>
        <begin position="369"/>
        <end position="390"/>
    </location>
</feature>
<dbReference type="PANTHER" id="PTHR43124:SF3">
    <property type="entry name" value="CHLORAMPHENICOL EFFLUX PUMP RV0191"/>
    <property type="match status" value="1"/>
</dbReference>
<dbReference type="SUPFAM" id="SSF103473">
    <property type="entry name" value="MFS general substrate transporter"/>
    <property type="match status" value="1"/>
</dbReference>
<dbReference type="InterPro" id="IPR020846">
    <property type="entry name" value="MFS_dom"/>
</dbReference>
<dbReference type="Proteomes" id="UP000001302">
    <property type="component" value="Chromosome"/>
</dbReference>
<accession>E0TFY4</accession>
<evidence type="ECO:0000259" key="7">
    <source>
        <dbReference type="PROSITE" id="PS50850"/>
    </source>
</evidence>
<dbReference type="STRING" id="314260.PB2503_10259"/>
<dbReference type="InterPro" id="IPR036259">
    <property type="entry name" value="MFS_trans_sf"/>
</dbReference>
<dbReference type="HOGENOM" id="CLU_001265_59_9_5"/>
<dbReference type="Pfam" id="PF07690">
    <property type="entry name" value="MFS_1"/>
    <property type="match status" value="1"/>
</dbReference>
<comment type="subcellular location">
    <subcellularLocation>
        <location evidence="1">Cell membrane</location>
        <topology evidence="1">Multi-pass membrane protein</topology>
    </subcellularLocation>
</comment>
<reference evidence="9" key="1">
    <citation type="submission" date="2010-08" db="EMBL/GenBank/DDBJ databases">
        <title>Genome sequence of Parvularcula bermudensis HTCC2503.</title>
        <authorList>
            <person name="Kang D.-M."/>
            <person name="Oh H.-M."/>
            <person name="Cho J.-C."/>
        </authorList>
    </citation>
    <scope>NUCLEOTIDE SEQUENCE [LARGE SCALE GENOMIC DNA]</scope>
    <source>
        <strain evidence="9">ATCC BAA-594 / HTCC2503 / KCTC 12087</strain>
    </source>
</reference>
<evidence type="ECO:0000256" key="2">
    <source>
        <dbReference type="ARBA" id="ARBA00022475"/>
    </source>
</evidence>
<dbReference type="RefSeq" id="WP_013301077.1">
    <property type="nucleotide sequence ID" value="NC_014414.1"/>
</dbReference>
<feature type="transmembrane region" description="Helical" evidence="6">
    <location>
        <begin position="306"/>
        <end position="328"/>
    </location>
</feature>
<keyword evidence="4 6" id="KW-1133">Transmembrane helix</keyword>
<proteinExistence type="predicted"/>
<dbReference type="PANTHER" id="PTHR43124">
    <property type="entry name" value="PURINE EFFLUX PUMP PBUE"/>
    <property type="match status" value="1"/>
</dbReference>
<evidence type="ECO:0000313" key="9">
    <source>
        <dbReference type="Proteomes" id="UP000001302"/>
    </source>
</evidence>
<evidence type="ECO:0000256" key="3">
    <source>
        <dbReference type="ARBA" id="ARBA00022692"/>
    </source>
</evidence>
<name>E0TFY4_PARBH</name>
<dbReference type="KEGG" id="pbr:PB2503_10259"/>
<feature type="transmembrane region" description="Helical" evidence="6">
    <location>
        <begin position="249"/>
        <end position="270"/>
    </location>
</feature>
<feature type="transmembrane region" description="Helical" evidence="6">
    <location>
        <begin position="46"/>
        <end position="66"/>
    </location>
</feature>
<evidence type="ECO:0000256" key="4">
    <source>
        <dbReference type="ARBA" id="ARBA00022989"/>
    </source>
</evidence>
<feature type="transmembrane region" description="Helical" evidence="6">
    <location>
        <begin position="216"/>
        <end position="237"/>
    </location>
</feature>
<evidence type="ECO:0000313" key="8">
    <source>
        <dbReference type="EMBL" id="ADM10103.1"/>
    </source>
</evidence>
<dbReference type="AlphaFoldDB" id="E0TFY4"/>
<feature type="domain" description="Major facilitator superfamily (MFS) profile" evidence="7">
    <location>
        <begin position="1"/>
        <end position="395"/>
    </location>
</feature>
<feature type="transmembrane region" description="Helical" evidence="6">
    <location>
        <begin position="78"/>
        <end position="105"/>
    </location>
</feature>
<evidence type="ECO:0000256" key="1">
    <source>
        <dbReference type="ARBA" id="ARBA00004651"/>
    </source>
</evidence>
<dbReference type="OrthoDB" id="1404228at2"/>
<dbReference type="PROSITE" id="PS50850">
    <property type="entry name" value="MFS"/>
    <property type="match status" value="1"/>
</dbReference>
<dbReference type="Gene3D" id="1.20.1250.20">
    <property type="entry name" value="MFS general substrate transporter like domains"/>
    <property type="match status" value="2"/>
</dbReference>
<feature type="transmembrane region" description="Helical" evidence="6">
    <location>
        <begin position="12"/>
        <end position="34"/>
    </location>
</feature>
<dbReference type="GO" id="GO:0005886">
    <property type="term" value="C:plasma membrane"/>
    <property type="evidence" value="ECO:0007669"/>
    <property type="project" value="UniProtKB-SubCell"/>
</dbReference>
<feature type="transmembrane region" description="Helical" evidence="6">
    <location>
        <begin position="282"/>
        <end position="300"/>
    </location>
</feature>
<evidence type="ECO:0000256" key="5">
    <source>
        <dbReference type="ARBA" id="ARBA00023136"/>
    </source>
</evidence>
<sequence length="415" mass="43752">MLDFLKRNARWIGGGFVLTLFSSFGQTFFISASANEWQASLGLSTGGFGQLYMVATLASAVSLPFVGRLVDIWPIPRVIALTIPTLALATLLAAGAPSVAALAIALYLLRLFGQGMMTHIALTTIGRFYAAQRGRAISLVVLGHQTGEALLPLTFTAFALSFGWQSGWIAGAVSLMLFALPVGVWAFSTKRQPKGQADVMQGGPSWTRQEVMADPLFWALLIGVLAPPLVGTTLFFHQDTLTTLREWPPALFASSFTVMALTTVVFALISGALIDRFGACRILPYFLAPLGCSCVIAGVMSAPWSLYLFMMLLGVSYGFSSTLFGSLWPEIYGTAHLGAIRSALVPFMVVATAIGPGLTGTLIDFGIGLPAQLIALGGYCGIGLITLTFASRALTQRAARLAAAGAAHPAPPPIG</sequence>
<dbReference type="InterPro" id="IPR050189">
    <property type="entry name" value="MFS_Efflux_Transporters"/>
</dbReference>
<feature type="transmembrane region" description="Helical" evidence="6">
    <location>
        <begin position="340"/>
        <end position="363"/>
    </location>
</feature>
<organism evidence="8 9">
    <name type="scientific">Parvularcula bermudensis (strain ATCC BAA-594 / HTCC2503 / KCTC 12087)</name>
    <dbReference type="NCBI Taxonomy" id="314260"/>
    <lineage>
        <taxon>Bacteria</taxon>
        <taxon>Pseudomonadati</taxon>
        <taxon>Pseudomonadota</taxon>
        <taxon>Alphaproteobacteria</taxon>
        <taxon>Parvularculales</taxon>
        <taxon>Parvularculaceae</taxon>
        <taxon>Parvularcula</taxon>
    </lineage>
</organism>
<keyword evidence="3 6" id="KW-0812">Transmembrane</keyword>
<dbReference type="InterPro" id="IPR011701">
    <property type="entry name" value="MFS"/>
</dbReference>
<protein>
    <submittedName>
        <fullName evidence="8">Major facilitator superfamily (MFS) transporter</fullName>
    </submittedName>
</protein>
<dbReference type="EMBL" id="CP002156">
    <property type="protein sequence ID" value="ADM10103.1"/>
    <property type="molecule type" value="Genomic_DNA"/>
</dbReference>
<evidence type="ECO:0000256" key="6">
    <source>
        <dbReference type="SAM" id="Phobius"/>
    </source>
</evidence>
<dbReference type="eggNOG" id="COG2814">
    <property type="taxonomic scope" value="Bacteria"/>
</dbReference>
<feature type="transmembrane region" description="Helical" evidence="6">
    <location>
        <begin position="168"/>
        <end position="187"/>
    </location>
</feature>
<keyword evidence="5 6" id="KW-0472">Membrane</keyword>